<evidence type="ECO:0000256" key="8">
    <source>
        <dbReference type="ARBA" id="ARBA00029936"/>
    </source>
</evidence>
<comment type="catalytic activity">
    <reaction evidence="9">
        <text>tRNA(Val) + L-valine + ATP = L-valyl-tRNA(Val) + AMP + diphosphate</text>
        <dbReference type="Rhea" id="RHEA:10704"/>
        <dbReference type="Rhea" id="RHEA-COMP:9672"/>
        <dbReference type="Rhea" id="RHEA-COMP:9708"/>
        <dbReference type="ChEBI" id="CHEBI:30616"/>
        <dbReference type="ChEBI" id="CHEBI:33019"/>
        <dbReference type="ChEBI" id="CHEBI:57762"/>
        <dbReference type="ChEBI" id="CHEBI:78442"/>
        <dbReference type="ChEBI" id="CHEBI:78537"/>
        <dbReference type="ChEBI" id="CHEBI:456215"/>
        <dbReference type="EC" id="6.1.1.9"/>
    </reaction>
</comment>
<dbReference type="InterPro" id="IPR002300">
    <property type="entry name" value="aa-tRNA-synth_Ia"/>
</dbReference>
<dbReference type="CDD" id="cd00817">
    <property type="entry name" value="ValRS_core"/>
    <property type="match status" value="1"/>
</dbReference>
<dbReference type="SUPFAM" id="SSF52374">
    <property type="entry name" value="Nucleotidylyl transferase"/>
    <property type="match status" value="1"/>
</dbReference>
<dbReference type="Gene3D" id="1.10.730.10">
    <property type="entry name" value="Isoleucyl-tRNA Synthetase, Domain 1"/>
    <property type="match status" value="1"/>
</dbReference>
<dbReference type="NCBIfam" id="NF004349">
    <property type="entry name" value="PRK05729.1"/>
    <property type="match status" value="1"/>
</dbReference>
<keyword evidence="6 10" id="KW-0648">Protein biosynthesis</keyword>
<evidence type="ECO:0000259" key="13">
    <source>
        <dbReference type="Pfam" id="PF08264"/>
    </source>
</evidence>
<dbReference type="CDD" id="cd07962">
    <property type="entry name" value="Anticodon_Ia_Val"/>
    <property type="match status" value="1"/>
</dbReference>
<dbReference type="InterPro" id="IPR013155">
    <property type="entry name" value="M/V/L/I-tRNA-synth_anticd-bd"/>
</dbReference>
<dbReference type="PRINTS" id="PR00986">
    <property type="entry name" value="TRNASYNTHVAL"/>
</dbReference>
<keyword evidence="4 10" id="KW-0547">Nucleotide-binding</keyword>
<protein>
    <recommendedName>
        <fullName evidence="2">valine--tRNA ligase</fullName>
        <ecNumber evidence="2">6.1.1.9</ecNumber>
    </recommendedName>
    <alternativeName>
        <fullName evidence="8">Valyl-tRNA synthetase</fullName>
    </alternativeName>
</protein>
<name>W8ASA7_CERCA</name>
<gene>
    <name evidence="14" type="primary">SYVC</name>
</gene>
<evidence type="ECO:0000256" key="3">
    <source>
        <dbReference type="ARBA" id="ARBA00022598"/>
    </source>
</evidence>
<dbReference type="GO" id="GO:0004832">
    <property type="term" value="F:valine-tRNA ligase activity"/>
    <property type="evidence" value="ECO:0007669"/>
    <property type="project" value="UniProtKB-EC"/>
</dbReference>
<evidence type="ECO:0000256" key="9">
    <source>
        <dbReference type="ARBA" id="ARBA00047552"/>
    </source>
</evidence>
<feature type="domain" description="Aminoacyl-tRNA synthetase class Ia" evidence="12">
    <location>
        <begin position="69"/>
        <end position="670"/>
    </location>
</feature>
<dbReference type="Pfam" id="PF00133">
    <property type="entry name" value="tRNA-synt_1"/>
    <property type="match status" value="1"/>
</dbReference>
<feature type="coiled-coil region" evidence="11">
    <location>
        <begin position="940"/>
        <end position="995"/>
    </location>
</feature>
<dbReference type="SUPFAM" id="SSF50677">
    <property type="entry name" value="ValRS/IleRS/LeuRS editing domain"/>
    <property type="match status" value="1"/>
</dbReference>
<sequence>FLLYYSSFISPFFNRKMQSKIKISRVTNKGLHLLFSRYGNRISLCQKHTTAVEPLAQGYDPAVVEKDKYVFRKTQKHGGSKHGSYRMILPPPNVTGNLHLGHALNATIQDVICRQHRQSGYEVEWIPGTDHAGIATQVIVEKSLFKERGITRHQLGRIPFLLEVWKWKRKKGDSIIEDLRRLGCTLDWDSEYFTMDEKQSYAVNTAFIRLFEDGLIQRQDSLVNWSCALESTISDIEVDLLQLNGPTALTVPGHKTSVEFGRIYDIKYRVSNSSDEITVSTTRPETLLGDVAVAVHPQDPRYSKYLNQDQVFLKHPFRNEHIPLIFDVKVDKEFGTGAVKITPAHDRNDYDMAKDHLLEPIQVFTEQGTITDQFDGFKGLPRFVARQLILDKLANLELLGAAKPHAMVLPICSRSKDVVEYMLRPQWFLHCKPLAEAAISEVRSGRLKIQPENFELDWYRWLEGCHDWCISRQLWWGHQIPAYLATDVDGNTCWVAAHSEEEAIKNARTKLKAEVSTIERDPDVLDTWFSSSLLPFSVFNWPSSEYKSRYPLDLMATGHDILFFWVARMVMLGLKLTGETPFKKVLLNGIVCDAHGRKMSKSLGNVVTPKQVIEGASVENLQADLQQSHDAGILSKDELKKSFKGLQKMFPKGIPQCGTDALRFTLCSHNIKSHFINFDVAECYTNKLFLNKIWQATRYTIGAAEKLNLPLADIETLGNCPLDKWDRWILSRLADTLTTVAQSIDQHDFHMATSSFKQFFYNNLCDVYLETTKPAINEGTANGYINCATLATCLSWGLQAMSVFTPFISEELIKHLPRGIHLNLSRYLNADIEAEIEVILSICQAIRQLKSQNKISKKHEPCVYIFAPDSKTVGELELHLKPMTALTLTKEVFVEYVTENKLKQRRQNFEFFSTAGHYCAFGLQVNKTYEQMREQVKPVSELNQKKLDRLQAELERYRMRVNDEGFLRSASDAVQKRHNQKIQQLELEIKNILNLAS</sequence>
<evidence type="ECO:0000313" key="14">
    <source>
        <dbReference type="EMBL" id="JAB88972.1"/>
    </source>
</evidence>
<dbReference type="Gene3D" id="3.40.50.620">
    <property type="entry name" value="HUPs"/>
    <property type="match status" value="2"/>
</dbReference>
<keyword evidence="11" id="KW-0175">Coiled coil</keyword>
<dbReference type="PANTHER" id="PTHR11946">
    <property type="entry name" value="VALYL-TRNA SYNTHETASES"/>
    <property type="match status" value="1"/>
</dbReference>
<evidence type="ECO:0000259" key="12">
    <source>
        <dbReference type="Pfam" id="PF00133"/>
    </source>
</evidence>
<comment type="similarity">
    <text evidence="1 10">Belongs to the class-I aminoacyl-tRNA synthetase family.</text>
</comment>
<dbReference type="OrthoDB" id="629407at2759"/>
<evidence type="ECO:0000256" key="1">
    <source>
        <dbReference type="ARBA" id="ARBA00005594"/>
    </source>
</evidence>
<proteinExistence type="evidence at transcript level"/>
<dbReference type="SUPFAM" id="SSF47323">
    <property type="entry name" value="Anticodon-binding domain of a subclass of class I aminoacyl-tRNA synthetases"/>
    <property type="match status" value="1"/>
</dbReference>
<reference evidence="14" key="2">
    <citation type="journal article" date="2014" name="BMC Genomics">
        <title>A genomic perspective to assessing quality of mass-reared SIT flies used in Mediterranean fruit fly (Ceratitis capitata) eradication in California.</title>
        <authorList>
            <person name="Calla B."/>
            <person name="Hall B."/>
            <person name="Hou S."/>
            <person name="Geib S.M."/>
        </authorList>
    </citation>
    <scope>NUCLEOTIDE SEQUENCE</scope>
</reference>
<keyword evidence="3 10" id="KW-0436">Ligase</keyword>
<dbReference type="InterPro" id="IPR009080">
    <property type="entry name" value="tRNAsynth_Ia_anticodon-bd"/>
</dbReference>
<keyword evidence="7 10" id="KW-0030">Aminoacyl-tRNA synthetase</keyword>
<evidence type="ECO:0000256" key="2">
    <source>
        <dbReference type="ARBA" id="ARBA00013169"/>
    </source>
</evidence>
<feature type="non-terminal residue" evidence="14">
    <location>
        <position position="1"/>
    </location>
</feature>
<dbReference type="Pfam" id="PF08264">
    <property type="entry name" value="Anticodon_1"/>
    <property type="match status" value="1"/>
</dbReference>
<dbReference type="GO" id="GO:0005524">
    <property type="term" value="F:ATP binding"/>
    <property type="evidence" value="ECO:0007669"/>
    <property type="project" value="UniProtKB-KW"/>
</dbReference>
<dbReference type="AlphaFoldDB" id="W8ASA7"/>
<dbReference type="InterPro" id="IPR033705">
    <property type="entry name" value="Anticodon_Ia_Val"/>
</dbReference>
<feature type="domain" description="Methionyl/Valyl/Leucyl/Isoleucyl-tRNA synthetase anticodon-binding" evidence="13">
    <location>
        <begin position="726"/>
        <end position="860"/>
    </location>
</feature>
<dbReference type="PANTHER" id="PTHR11946:SF109">
    <property type="entry name" value="VALINE--TRNA LIGASE"/>
    <property type="match status" value="1"/>
</dbReference>
<dbReference type="InterPro" id="IPR014729">
    <property type="entry name" value="Rossmann-like_a/b/a_fold"/>
</dbReference>
<dbReference type="GO" id="GO:0006438">
    <property type="term" value="P:valyl-tRNA aminoacylation"/>
    <property type="evidence" value="ECO:0007669"/>
    <property type="project" value="InterPro"/>
</dbReference>
<evidence type="ECO:0000256" key="5">
    <source>
        <dbReference type="ARBA" id="ARBA00022840"/>
    </source>
</evidence>
<dbReference type="Gene3D" id="3.90.740.10">
    <property type="entry name" value="Valyl/Leucyl/Isoleucyl-tRNA synthetase, editing domain"/>
    <property type="match status" value="1"/>
</dbReference>
<dbReference type="InterPro" id="IPR001412">
    <property type="entry name" value="aa-tRNA-synth_I_CS"/>
</dbReference>
<dbReference type="InterPro" id="IPR009008">
    <property type="entry name" value="Val/Leu/Ile-tRNA-synth_edit"/>
</dbReference>
<keyword evidence="5 10" id="KW-0067">ATP-binding</keyword>
<organism evidence="14">
    <name type="scientific">Ceratitis capitata</name>
    <name type="common">Mediterranean fruit fly</name>
    <name type="synonym">Tephritis capitata</name>
    <dbReference type="NCBI Taxonomy" id="7213"/>
    <lineage>
        <taxon>Eukaryota</taxon>
        <taxon>Metazoa</taxon>
        <taxon>Ecdysozoa</taxon>
        <taxon>Arthropoda</taxon>
        <taxon>Hexapoda</taxon>
        <taxon>Insecta</taxon>
        <taxon>Pterygota</taxon>
        <taxon>Neoptera</taxon>
        <taxon>Endopterygota</taxon>
        <taxon>Diptera</taxon>
        <taxon>Brachycera</taxon>
        <taxon>Muscomorpha</taxon>
        <taxon>Tephritoidea</taxon>
        <taxon>Tephritidae</taxon>
        <taxon>Ceratitis</taxon>
        <taxon>Ceratitis</taxon>
    </lineage>
</organism>
<reference evidence="14" key="1">
    <citation type="submission" date="2013-07" db="EMBL/GenBank/DDBJ databases">
        <authorList>
            <person name="Geib S."/>
        </authorList>
    </citation>
    <scope>NUCLEOTIDE SEQUENCE</scope>
</reference>
<dbReference type="InterPro" id="IPR002303">
    <property type="entry name" value="Valyl-tRNA_ligase"/>
</dbReference>
<evidence type="ECO:0000256" key="6">
    <source>
        <dbReference type="ARBA" id="ARBA00022917"/>
    </source>
</evidence>
<evidence type="ECO:0000256" key="11">
    <source>
        <dbReference type="SAM" id="Coils"/>
    </source>
</evidence>
<dbReference type="EMBL" id="GAMC01017583">
    <property type="protein sequence ID" value="JAB88972.1"/>
    <property type="molecule type" value="mRNA"/>
</dbReference>
<dbReference type="PROSITE" id="PS00178">
    <property type="entry name" value="AA_TRNA_LIGASE_I"/>
    <property type="match status" value="1"/>
</dbReference>
<dbReference type="FunFam" id="3.40.50.620:FF:000020">
    <property type="entry name" value="Valine--tRNA ligase, mitochondrial"/>
    <property type="match status" value="1"/>
</dbReference>
<evidence type="ECO:0000256" key="4">
    <source>
        <dbReference type="ARBA" id="ARBA00022741"/>
    </source>
</evidence>
<dbReference type="GO" id="GO:0002161">
    <property type="term" value="F:aminoacyl-tRNA deacylase activity"/>
    <property type="evidence" value="ECO:0007669"/>
    <property type="project" value="InterPro"/>
</dbReference>
<accession>W8ASA7</accession>
<dbReference type="EC" id="6.1.1.9" evidence="2"/>
<evidence type="ECO:0000256" key="10">
    <source>
        <dbReference type="RuleBase" id="RU363035"/>
    </source>
</evidence>
<dbReference type="GO" id="GO:0005829">
    <property type="term" value="C:cytosol"/>
    <property type="evidence" value="ECO:0007669"/>
    <property type="project" value="TreeGrafter"/>
</dbReference>
<dbReference type="NCBIfam" id="TIGR00422">
    <property type="entry name" value="valS"/>
    <property type="match status" value="1"/>
</dbReference>
<evidence type="ECO:0000256" key="7">
    <source>
        <dbReference type="ARBA" id="ARBA00023146"/>
    </source>
</evidence>